<name>A0A2A7SB15_BURGA</name>
<accession>A0A2A7SB15</accession>
<dbReference type="AlphaFoldDB" id="A0A2A7SB15"/>
<dbReference type="RefSeq" id="WP_098153322.1">
    <property type="nucleotide sequence ID" value="NZ_JAYNCN010000049.1"/>
</dbReference>
<dbReference type="EMBL" id="PDDY01000002">
    <property type="protein sequence ID" value="PEH40633.1"/>
    <property type="molecule type" value="Genomic_DNA"/>
</dbReference>
<evidence type="ECO:0000313" key="2">
    <source>
        <dbReference type="Proteomes" id="UP000220629"/>
    </source>
</evidence>
<sequence length="178" mass="19972">MTGIIEVRARHAAHSVLRERIVEHVFVGEAMRRLWQRGILDIEILRAEFDTAGYDLVMCCGSVMRHVQFKVSLVDGARTGVTINQHLARVPSGCVIWLGVAEDLVIKEYRWFGGAAGQPLLDLSVYPTARHTRGNALGVKAQRINQRVLAKAVFEKLRDLDDVLDRLFAIEKAIDAKE</sequence>
<dbReference type="Proteomes" id="UP000220629">
    <property type="component" value="Unassembled WGS sequence"/>
</dbReference>
<gene>
    <name evidence="1" type="ORF">CRM94_16685</name>
</gene>
<evidence type="ECO:0008006" key="3">
    <source>
        <dbReference type="Google" id="ProtNLM"/>
    </source>
</evidence>
<evidence type="ECO:0000313" key="1">
    <source>
        <dbReference type="EMBL" id="PEH40633.1"/>
    </source>
</evidence>
<protein>
    <recommendedName>
        <fullName evidence="3">DUF4365 domain-containing protein</fullName>
    </recommendedName>
</protein>
<reference evidence="2" key="1">
    <citation type="submission" date="2017-09" db="EMBL/GenBank/DDBJ databases">
        <title>FDA dAtabase for Regulatory Grade micrObial Sequences (FDA-ARGOS): Supporting development and validation of Infectious Disease Dx tests.</title>
        <authorList>
            <person name="Minogue T."/>
            <person name="Wolcott M."/>
            <person name="Wasieloski L."/>
            <person name="Aguilar W."/>
            <person name="Moore D."/>
            <person name="Tallon L."/>
            <person name="Sadzewicz L."/>
            <person name="Ott S."/>
            <person name="Zhao X."/>
            <person name="Nagaraj S."/>
            <person name="Vavikolanu K."/>
            <person name="Aluvathingal J."/>
            <person name="Nadendla S."/>
            <person name="Sichtig H."/>
        </authorList>
    </citation>
    <scope>NUCLEOTIDE SEQUENCE [LARGE SCALE GENOMIC DNA]</scope>
    <source>
        <strain evidence="2">FDAARGOS_390</strain>
    </source>
</reference>
<proteinExistence type="predicted"/>
<organism evidence="1 2">
    <name type="scientific">Burkholderia gladioli</name>
    <name type="common">Pseudomonas marginata</name>
    <name type="synonym">Phytomonas marginata</name>
    <dbReference type="NCBI Taxonomy" id="28095"/>
    <lineage>
        <taxon>Bacteria</taxon>
        <taxon>Pseudomonadati</taxon>
        <taxon>Pseudomonadota</taxon>
        <taxon>Betaproteobacteria</taxon>
        <taxon>Burkholderiales</taxon>
        <taxon>Burkholderiaceae</taxon>
        <taxon>Burkholderia</taxon>
    </lineage>
</organism>
<comment type="caution">
    <text evidence="1">The sequence shown here is derived from an EMBL/GenBank/DDBJ whole genome shotgun (WGS) entry which is preliminary data.</text>
</comment>